<reference evidence="2 3" key="1">
    <citation type="submission" date="2015-02" db="EMBL/GenBank/DDBJ databases">
        <authorList>
            <person name="Ju K.-S."/>
            <person name="Doroghazi J.R."/>
            <person name="Metcalf W."/>
        </authorList>
    </citation>
    <scope>NUCLEOTIDE SEQUENCE [LARGE SCALE GENOMIC DNA]</scope>
    <source>
        <strain evidence="2 3">ATCC 31215</strain>
    </source>
</reference>
<gene>
    <name evidence="2" type="ORF">VM95_02890</name>
</gene>
<feature type="compositionally biased region" description="Polar residues" evidence="1">
    <location>
        <begin position="1"/>
        <end position="17"/>
    </location>
</feature>
<dbReference type="EMBL" id="JZKH01000003">
    <property type="protein sequence ID" value="KJS63470.1"/>
    <property type="molecule type" value="Genomic_DNA"/>
</dbReference>
<evidence type="ECO:0000256" key="1">
    <source>
        <dbReference type="SAM" id="MobiDB-lite"/>
    </source>
</evidence>
<evidence type="ECO:0000313" key="2">
    <source>
        <dbReference type="EMBL" id="KJS63470.1"/>
    </source>
</evidence>
<name>A0A0F2TMH1_STRR3</name>
<keyword evidence="3" id="KW-1185">Reference proteome</keyword>
<evidence type="ECO:0008006" key="4">
    <source>
        <dbReference type="Google" id="ProtNLM"/>
    </source>
</evidence>
<dbReference type="Proteomes" id="UP000033699">
    <property type="component" value="Unassembled WGS sequence"/>
</dbReference>
<feature type="region of interest" description="Disordered" evidence="1">
    <location>
        <begin position="1"/>
        <end position="22"/>
    </location>
</feature>
<dbReference type="InterPro" id="IPR026334">
    <property type="entry name" value="FxSxx-COOH"/>
</dbReference>
<protein>
    <recommendedName>
        <fullName evidence="4">FXSXX-COOH protein</fullName>
    </recommendedName>
</protein>
<comment type="caution">
    <text evidence="2">The sequence shown here is derived from an EMBL/GenBank/DDBJ whole genome shotgun (WGS) entry which is preliminary data.</text>
</comment>
<dbReference type="AlphaFoldDB" id="A0A0F2TMH1"/>
<organism evidence="2 3">
    <name type="scientific">Streptomyces rubellomurinus (strain ATCC 31215)</name>
    <dbReference type="NCBI Taxonomy" id="359131"/>
    <lineage>
        <taxon>Bacteria</taxon>
        <taxon>Bacillati</taxon>
        <taxon>Actinomycetota</taxon>
        <taxon>Actinomycetes</taxon>
        <taxon>Kitasatosporales</taxon>
        <taxon>Streptomycetaceae</taxon>
        <taxon>Streptomyces</taxon>
    </lineage>
</organism>
<proteinExistence type="predicted"/>
<dbReference type="RefSeq" id="WP_045692365.1">
    <property type="nucleotide sequence ID" value="NZ_JZKH01000003.1"/>
</dbReference>
<dbReference type="NCBIfam" id="TIGR04268">
    <property type="entry name" value="FxSxx-COOH"/>
    <property type="match status" value="1"/>
</dbReference>
<dbReference type="PATRIC" id="fig|359131.3.peg.2712"/>
<accession>A0A0F2TMH1</accession>
<sequence>MTPVTSTRPAGNLTDTQETPERTSLADLAALGAEELATRLQRALPGADSGRVPVAAFNSSI</sequence>
<evidence type="ECO:0000313" key="3">
    <source>
        <dbReference type="Proteomes" id="UP000033699"/>
    </source>
</evidence>